<dbReference type="InterPro" id="IPR051044">
    <property type="entry name" value="MAG_DAG_Lipase"/>
</dbReference>
<dbReference type="EMBL" id="JACYCC010000128">
    <property type="protein sequence ID" value="KAF8675143.1"/>
    <property type="molecule type" value="Genomic_DNA"/>
</dbReference>
<name>A0A8H7LFP5_9AGAM</name>
<feature type="compositionally biased region" description="Basic and acidic residues" evidence="1">
    <location>
        <begin position="675"/>
        <end position="699"/>
    </location>
</feature>
<evidence type="ECO:0000313" key="5">
    <source>
        <dbReference type="Proteomes" id="UP000650582"/>
    </source>
</evidence>
<dbReference type="Gene3D" id="3.40.50.1820">
    <property type="entry name" value="alpha/beta hydrolase"/>
    <property type="match status" value="1"/>
</dbReference>
<comment type="caution">
    <text evidence="4">The sequence shown here is derived from an EMBL/GenBank/DDBJ whole genome shotgun (WGS) entry which is preliminary data.</text>
</comment>
<dbReference type="InterPro" id="IPR022742">
    <property type="entry name" value="Hydrolase_4"/>
</dbReference>
<feature type="domain" description="Serine aminopeptidase S33" evidence="3">
    <location>
        <begin position="39"/>
        <end position="300"/>
    </location>
</feature>
<evidence type="ECO:0000256" key="1">
    <source>
        <dbReference type="SAM" id="MobiDB-lite"/>
    </source>
</evidence>
<evidence type="ECO:0000256" key="2">
    <source>
        <dbReference type="SAM" id="Phobius"/>
    </source>
</evidence>
<organism evidence="4 5">
    <name type="scientific">Rhizoctonia solani</name>
    <dbReference type="NCBI Taxonomy" id="456999"/>
    <lineage>
        <taxon>Eukaryota</taxon>
        <taxon>Fungi</taxon>
        <taxon>Dikarya</taxon>
        <taxon>Basidiomycota</taxon>
        <taxon>Agaricomycotina</taxon>
        <taxon>Agaricomycetes</taxon>
        <taxon>Cantharellales</taxon>
        <taxon>Ceratobasidiaceae</taxon>
        <taxon>Rhizoctonia</taxon>
    </lineage>
</organism>
<protein>
    <submittedName>
        <fullName evidence="4">Lysophospholipase</fullName>
    </submittedName>
</protein>
<sequence>MAGYTEEWISTEDSMNLYTRRYLPSGEGAPRGKWGVSGTKAAILFVHGFIEHVGRYEHVFPRYSSAGIAILSYDQRGFGRSALDPANRFALSPSAKYGKTSWAEQHSDIQHMLGVLREGVSNEIPIFLVGHSMGGGLVLSFPTRPPTAPFIPKSETVLGLSGVIATSPLIRQTHPAPAWQVGAGGLVSKLPFGSGINVPAEVKPEDLSRDPAVGAAYKKDPYVKFMGTTKGIYDMINGGKELAEHDVTNWPIDLPLLVVHGTDDKLCSCPAAERFVKEAPAKDKLFVPFEGGYHELQNEINGIQDKLFQTISSWIDAHLAKAAKFHNTCHSQYFGLPGVRSNMSDSTLGSLVTTVAIVVLPLVLRTVITRIARLRHQASHSGQGSVQQKNFRKTSAIMRSTVGLYSLLAVGMWYTSQPDLFTRLRLPVTATGDQIRSALITQRPLEFIPLDLQRAYQQGTQNGLNIRKGIRTSHPLFTPELDRTLQRIETFDIRLIYGRLGHSVVASCEWCTTRDDYLLFSAVGLSLGYIALLSIVGVITEAPERRKTRTYAVAAVAFAAGLDIFFTGLTKGSLRKGDRVQYYPYAQLCRLSLHVIIPNLLLMLPHNAPYLTQETFISTLQALSALQHVSTAQQSTIKNTRYAGLVREASLDSWANVTSRKVDAALEDEDFQHTLDRIRPPPPDADHEKPAVERLKDWAGRTTGETLRDLDSIITTGRASSTGGPN</sequence>
<feature type="transmembrane region" description="Helical" evidence="2">
    <location>
        <begin position="396"/>
        <end position="414"/>
    </location>
</feature>
<feature type="region of interest" description="Disordered" evidence="1">
    <location>
        <begin position="675"/>
        <end position="700"/>
    </location>
</feature>
<dbReference type="InterPro" id="IPR029058">
    <property type="entry name" value="AB_hydrolase_fold"/>
</dbReference>
<gene>
    <name evidence="4" type="ORF">RHS04_06760</name>
</gene>
<dbReference type="Pfam" id="PF12146">
    <property type="entry name" value="Hydrolase_4"/>
    <property type="match status" value="1"/>
</dbReference>
<evidence type="ECO:0000313" key="4">
    <source>
        <dbReference type="EMBL" id="KAF8675143.1"/>
    </source>
</evidence>
<dbReference type="AlphaFoldDB" id="A0A8H7LFP5"/>
<evidence type="ECO:0000259" key="3">
    <source>
        <dbReference type="Pfam" id="PF12146"/>
    </source>
</evidence>
<reference evidence="4" key="1">
    <citation type="submission" date="2020-09" db="EMBL/GenBank/DDBJ databases">
        <title>Comparative genome analyses of four rice-infecting Rhizoctonia solani isolates reveal extensive enrichment of homogalacturonan modification genes.</title>
        <authorList>
            <person name="Lee D.-Y."/>
            <person name="Jeon J."/>
            <person name="Kim K.-T."/>
            <person name="Cheong K."/>
            <person name="Song H."/>
            <person name="Choi G."/>
            <person name="Ko J."/>
            <person name="Opiyo S.O."/>
            <person name="Zuo S."/>
            <person name="Madhav S."/>
            <person name="Lee Y.-H."/>
            <person name="Wang G.-L."/>
        </authorList>
    </citation>
    <scope>NUCLEOTIDE SEQUENCE</scope>
    <source>
        <strain evidence="4">AG1-IA YN-7</strain>
    </source>
</reference>
<dbReference type="PANTHER" id="PTHR11614">
    <property type="entry name" value="PHOSPHOLIPASE-RELATED"/>
    <property type="match status" value="1"/>
</dbReference>
<keyword evidence="2" id="KW-0472">Membrane</keyword>
<keyword evidence="2" id="KW-1133">Transmembrane helix</keyword>
<feature type="transmembrane region" description="Helical" evidence="2">
    <location>
        <begin position="551"/>
        <end position="570"/>
    </location>
</feature>
<feature type="transmembrane region" description="Helical" evidence="2">
    <location>
        <begin position="348"/>
        <end position="368"/>
    </location>
</feature>
<dbReference type="SUPFAM" id="SSF53474">
    <property type="entry name" value="alpha/beta-Hydrolases"/>
    <property type="match status" value="1"/>
</dbReference>
<proteinExistence type="predicted"/>
<dbReference type="Proteomes" id="UP000650582">
    <property type="component" value="Unassembled WGS sequence"/>
</dbReference>
<feature type="transmembrane region" description="Helical" evidence="2">
    <location>
        <begin position="517"/>
        <end position="539"/>
    </location>
</feature>
<keyword evidence="2" id="KW-0812">Transmembrane</keyword>
<accession>A0A8H7LFP5</accession>